<dbReference type="GeneID" id="100077751"/>
<evidence type="ECO:0000313" key="13">
    <source>
        <dbReference type="Proteomes" id="UP000002279"/>
    </source>
</evidence>
<evidence type="ECO:0000256" key="5">
    <source>
        <dbReference type="ARBA" id="ARBA00022692"/>
    </source>
</evidence>
<dbReference type="Bgee" id="ENSOANG00000013201">
    <property type="expression patterns" value="Expressed in ovary and 1 other cell type or tissue"/>
</dbReference>
<dbReference type="OrthoDB" id="10264956at2759"/>
<dbReference type="InterPro" id="IPR051142">
    <property type="entry name" value="Glycosyltransferase_29"/>
</dbReference>
<name>F7A0Z1_ORNAN</name>
<dbReference type="Gene3D" id="3.90.1480.20">
    <property type="entry name" value="Glycosyl transferase family 29"/>
    <property type="match status" value="1"/>
</dbReference>
<evidence type="ECO:0000256" key="11">
    <source>
        <dbReference type="SAM" id="Phobius"/>
    </source>
</evidence>
<evidence type="ECO:0000256" key="2">
    <source>
        <dbReference type="ARBA" id="ARBA00006003"/>
    </source>
</evidence>
<dbReference type="STRING" id="9258.ENSOANP00000020855"/>
<keyword evidence="7 11" id="KW-1133">Transmembrane helix</keyword>
<dbReference type="GO" id="GO:0000139">
    <property type="term" value="C:Golgi membrane"/>
    <property type="evidence" value="ECO:0007669"/>
    <property type="project" value="UniProtKB-SubCell"/>
</dbReference>
<dbReference type="GO" id="GO:0009247">
    <property type="term" value="P:glycolipid biosynthetic process"/>
    <property type="evidence" value="ECO:0000318"/>
    <property type="project" value="GO_Central"/>
</dbReference>
<dbReference type="RefSeq" id="XP_028919260.1">
    <property type="nucleotide sequence ID" value="XM_029063427.2"/>
</dbReference>
<evidence type="ECO:0008006" key="14">
    <source>
        <dbReference type="Google" id="ProtNLM"/>
    </source>
</evidence>
<dbReference type="FunFam" id="3.90.1480.20:FF:000015">
    <property type="entry name" value="Lactosylceramide alpha-2,3-sialyltransferase"/>
    <property type="match status" value="1"/>
</dbReference>
<dbReference type="PANTHER" id="PTHR13713">
    <property type="entry name" value="SIALYLTRANSFERASE"/>
    <property type="match status" value="1"/>
</dbReference>
<keyword evidence="13" id="KW-1185">Reference proteome</keyword>
<dbReference type="GO" id="GO:0003836">
    <property type="term" value="F:beta-galactoside (CMP) alpha-2,3-sialyltransferase activity"/>
    <property type="evidence" value="ECO:0000318"/>
    <property type="project" value="GO_Central"/>
</dbReference>
<sequence>MDKELPSSLQFQTKISFTRKIWRIGLYLLIMGLCFEVFHYITTAHMYFRKDICKKPLAWKEPLGRLDPSWTPFLTTEELHLTRHSQSKELFQNNLPFGLNNTVFLAAEVLLLLPQQGLPKSIKRLPCRKCIVVGNSFSLRGRGLGQKIDSFDIIIRLNDAPVKGFQEDVGEKTTIRLFFPESALPNPLDNNEEDTLMVLVPFKAEDFIWVKEILRKTPSKTSKGFWKPPPQVWNGKASHLRVLNPFVTYETTYIILKLRKSSQKWSTTGFIALNLALHICHEVSIVGFGYPDINDNVTPVHYYKNDYVSSLRLMPHDIPTEQMWLLNW</sequence>
<keyword evidence="10" id="KW-0325">Glycoprotein</keyword>
<dbReference type="GO" id="GO:0047288">
    <property type="term" value="F:beta-D-galactosyl-(1-&gt;3)-N-acetyl-beta-D-galactosaminide alpha-2,3- sialyltransferase"/>
    <property type="evidence" value="ECO:0000318"/>
    <property type="project" value="GO_Central"/>
</dbReference>
<comment type="subcellular location">
    <subcellularLocation>
        <location evidence="1">Golgi apparatus membrane</location>
        <topology evidence="1">Single-pass type II membrane protein</topology>
    </subcellularLocation>
</comment>
<evidence type="ECO:0000313" key="12">
    <source>
        <dbReference type="Ensembl" id="ENSOANP00000020855.3"/>
    </source>
</evidence>
<dbReference type="Proteomes" id="UP000002279">
    <property type="component" value="Chromosome 4"/>
</dbReference>
<dbReference type="RefSeq" id="XP_028919264.1">
    <property type="nucleotide sequence ID" value="XM_029063431.2"/>
</dbReference>
<keyword evidence="6" id="KW-0735">Signal-anchor</keyword>
<dbReference type="Pfam" id="PF00777">
    <property type="entry name" value="Glyco_transf_29"/>
    <property type="match status" value="1"/>
</dbReference>
<dbReference type="AlphaFoldDB" id="F7A0Z1"/>
<dbReference type="HOGENOM" id="CLU_032020_1_0_1"/>
<dbReference type="InParanoid" id="F7A0Z1"/>
<feature type="transmembrane region" description="Helical" evidence="11">
    <location>
        <begin position="21"/>
        <end position="41"/>
    </location>
</feature>
<keyword evidence="5 11" id="KW-0812">Transmembrane</keyword>
<accession>F7A0Z1</accession>
<evidence type="ECO:0000256" key="9">
    <source>
        <dbReference type="ARBA" id="ARBA00023136"/>
    </source>
</evidence>
<dbReference type="PANTHER" id="PTHR13713:SF59">
    <property type="entry name" value="ST3 BETA-GALACTOSIDE ALPHA-2,3-SIALYLTRANSFERASE 4"/>
    <property type="match status" value="1"/>
</dbReference>
<keyword evidence="8" id="KW-0333">Golgi apparatus</keyword>
<reference evidence="12" key="3">
    <citation type="submission" date="2025-09" db="UniProtKB">
        <authorList>
            <consortium name="Ensembl"/>
        </authorList>
    </citation>
    <scope>IDENTIFICATION</scope>
    <source>
        <strain evidence="12">Glennie</strain>
    </source>
</reference>
<dbReference type="InterPro" id="IPR001675">
    <property type="entry name" value="Glyco_trans_29"/>
</dbReference>
<dbReference type="GeneTree" id="ENSGT00940000168385"/>
<evidence type="ECO:0000256" key="4">
    <source>
        <dbReference type="ARBA" id="ARBA00022679"/>
    </source>
</evidence>
<evidence type="ECO:0000256" key="1">
    <source>
        <dbReference type="ARBA" id="ARBA00004323"/>
    </source>
</evidence>
<evidence type="ECO:0000256" key="6">
    <source>
        <dbReference type="ARBA" id="ARBA00022968"/>
    </source>
</evidence>
<evidence type="ECO:0000256" key="8">
    <source>
        <dbReference type="ARBA" id="ARBA00023034"/>
    </source>
</evidence>
<comment type="similarity">
    <text evidence="2">Belongs to the glycosyltransferase 29 family.</text>
</comment>
<keyword evidence="9 11" id="KW-0472">Membrane</keyword>
<evidence type="ECO:0000256" key="7">
    <source>
        <dbReference type="ARBA" id="ARBA00022989"/>
    </source>
</evidence>
<keyword evidence="3" id="KW-0328">Glycosyltransferase</keyword>
<dbReference type="OMA" id="EWNWNIS"/>
<dbReference type="InterPro" id="IPR038578">
    <property type="entry name" value="GT29-like_sf"/>
</dbReference>
<reference evidence="12" key="2">
    <citation type="submission" date="2025-08" db="UniProtKB">
        <authorList>
            <consortium name="Ensembl"/>
        </authorList>
    </citation>
    <scope>IDENTIFICATION</scope>
    <source>
        <strain evidence="12">Glennie</strain>
    </source>
</reference>
<keyword evidence="4" id="KW-0808">Transferase</keyword>
<dbReference type="KEGG" id="oaa:100077751"/>
<dbReference type="eggNOG" id="KOG2692">
    <property type="taxonomic scope" value="Eukaryota"/>
</dbReference>
<gene>
    <name evidence="12" type="primary">LOC100077751</name>
</gene>
<protein>
    <recommendedName>
        <fullName evidence="14">ST3 beta-galactoside alpha-2,3-sialyltransferase 4</fullName>
    </recommendedName>
</protein>
<organism evidence="12 13">
    <name type="scientific">Ornithorhynchus anatinus</name>
    <name type="common">Duckbill platypus</name>
    <dbReference type="NCBI Taxonomy" id="9258"/>
    <lineage>
        <taxon>Eukaryota</taxon>
        <taxon>Metazoa</taxon>
        <taxon>Chordata</taxon>
        <taxon>Craniata</taxon>
        <taxon>Vertebrata</taxon>
        <taxon>Euteleostomi</taxon>
        <taxon>Mammalia</taxon>
        <taxon>Monotremata</taxon>
        <taxon>Ornithorhynchidae</taxon>
        <taxon>Ornithorhynchus</taxon>
    </lineage>
</organism>
<reference evidence="12 13" key="1">
    <citation type="journal article" date="2008" name="Nature">
        <title>Genome analysis of the platypus reveals unique signatures of evolution.</title>
        <authorList>
            <person name="Warren W.C."/>
            <person name="Hillier L.W."/>
            <person name="Marshall Graves J.A."/>
            <person name="Birney E."/>
            <person name="Ponting C.P."/>
            <person name="Grutzner F."/>
            <person name="Belov K."/>
            <person name="Miller W."/>
            <person name="Clarke L."/>
            <person name="Chinwalla A.T."/>
            <person name="Yang S.P."/>
            <person name="Heger A."/>
            <person name="Locke D.P."/>
            <person name="Miethke P."/>
            <person name="Waters P.D."/>
            <person name="Veyrunes F."/>
            <person name="Fulton L."/>
            <person name="Fulton B."/>
            <person name="Graves T."/>
            <person name="Wallis J."/>
            <person name="Puente X.S."/>
            <person name="Lopez-Otin C."/>
            <person name="Ordonez G.R."/>
            <person name="Eichler E.E."/>
            <person name="Chen L."/>
            <person name="Cheng Z."/>
            <person name="Deakin J.E."/>
            <person name="Alsop A."/>
            <person name="Thompson K."/>
            <person name="Kirby P."/>
            <person name="Papenfuss A.T."/>
            <person name="Wakefield M.J."/>
            <person name="Olender T."/>
            <person name="Lancet D."/>
            <person name="Huttley G.A."/>
            <person name="Smit A.F."/>
            <person name="Pask A."/>
            <person name="Temple-Smith P."/>
            <person name="Batzer M.A."/>
            <person name="Walker J.A."/>
            <person name="Konkel M.K."/>
            <person name="Harris R.S."/>
            <person name="Whittington C.M."/>
            <person name="Wong E.S."/>
            <person name="Gemmell N.J."/>
            <person name="Buschiazzo E."/>
            <person name="Vargas Jentzsch I.M."/>
            <person name="Merkel A."/>
            <person name="Schmitz J."/>
            <person name="Zemann A."/>
            <person name="Churakov G."/>
            <person name="Kriegs J.O."/>
            <person name="Brosius J."/>
            <person name="Murchison E.P."/>
            <person name="Sachidanandam R."/>
            <person name="Smith C."/>
            <person name="Hannon G.J."/>
            <person name="Tsend-Ayush E."/>
            <person name="McMillan D."/>
            <person name="Attenborough R."/>
            <person name="Rens W."/>
            <person name="Ferguson-Smith M."/>
            <person name="Lefevre C.M."/>
            <person name="Sharp J.A."/>
            <person name="Nicholas K.R."/>
            <person name="Ray D.A."/>
            <person name="Kube M."/>
            <person name="Reinhardt R."/>
            <person name="Pringle T.H."/>
            <person name="Taylor J."/>
            <person name="Jones R.C."/>
            <person name="Nixon B."/>
            <person name="Dacheux J.L."/>
            <person name="Niwa H."/>
            <person name="Sekita Y."/>
            <person name="Huang X."/>
            <person name="Stark A."/>
            <person name="Kheradpour P."/>
            <person name="Kellis M."/>
            <person name="Flicek P."/>
            <person name="Chen Y."/>
            <person name="Webber C."/>
            <person name="Hardison R."/>
            <person name="Nelson J."/>
            <person name="Hallsworth-Pepin K."/>
            <person name="Delehaunty K."/>
            <person name="Markovic C."/>
            <person name="Minx P."/>
            <person name="Feng Y."/>
            <person name="Kremitzki C."/>
            <person name="Mitreva M."/>
            <person name="Glasscock J."/>
            <person name="Wylie T."/>
            <person name="Wohldmann P."/>
            <person name="Thiru P."/>
            <person name="Nhan M.N."/>
            <person name="Pohl C.S."/>
            <person name="Smith S.M."/>
            <person name="Hou S."/>
            <person name="Nefedov M."/>
            <person name="de Jong P.J."/>
            <person name="Renfree M.B."/>
            <person name="Mardis E.R."/>
            <person name="Wilson R.K."/>
        </authorList>
    </citation>
    <scope>NUCLEOTIDE SEQUENCE [LARGE SCALE GENOMIC DNA]</scope>
    <source>
        <strain evidence="12 13">Glennie</strain>
    </source>
</reference>
<evidence type="ECO:0000256" key="3">
    <source>
        <dbReference type="ARBA" id="ARBA00022676"/>
    </source>
</evidence>
<proteinExistence type="inferred from homology"/>
<evidence type="ECO:0000256" key="10">
    <source>
        <dbReference type="ARBA" id="ARBA00023180"/>
    </source>
</evidence>
<dbReference type="RefSeq" id="XP_028919262.1">
    <property type="nucleotide sequence ID" value="XM_029063429.2"/>
</dbReference>
<dbReference type="Ensembl" id="ENSOANT00000020858.3">
    <property type="protein sequence ID" value="ENSOANP00000020855.3"/>
    <property type="gene ID" value="ENSOANG00000013201.3"/>
</dbReference>